<dbReference type="PATRIC" id="fig|879305.3.peg.484"/>
<dbReference type="AlphaFoldDB" id="F0GUK2"/>
<evidence type="ECO:0000313" key="3">
    <source>
        <dbReference type="EMBL" id="EGC82377.1"/>
    </source>
</evidence>
<proteinExistence type="predicted"/>
<dbReference type="PANTHER" id="PTHR33969">
    <property type="entry name" value="SEGREGATION AND CONDENSATION PROTEIN A"/>
    <property type="match status" value="1"/>
</dbReference>
<gene>
    <name evidence="3" type="ORF">HMPREF9290_1424</name>
</gene>
<evidence type="ECO:0000256" key="1">
    <source>
        <dbReference type="ARBA" id="ARBA00022829"/>
    </source>
</evidence>
<dbReference type="InterPro" id="IPR003768">
    <property type="entry name" value="ScpA"/>
</dbReference>
<name>F0GUK2_9FIRM</name>
<accession>F0GUK2</accession>
<keyword evidence="4" id="KW-1185">Reference proteome</keyword>
<keyword evidence="1" id="KW-0159">Chromosome partition</keyword>
<dbReference type="PANTHER" id="PTHR33969:SF2">
    <property type="entry name" value="SEGREGATION AND CONDENSATION PROTEIN A"/>
    <property type="match status" value="1"/>
</dbReference>
<protein>
    <recommendedName>
        <fullName evidence="2">Segregation and condensation protein A</fullName>
    </recommendedName>
</protein>
<evidence type="ECO:0000256" key="2">
    <source>
        <dbReference type="ARBA" id="ARBA00044777"/>
    </source>
</evidence>
<dbReference type="EMBL" id="AEXM01000012">
    <property type="protein sequence ID" value="EGC82377.1"/>
    <property type="molecule type" value="Genomic_DNA"/>
</dbReference>
<organism evidence="3 4">
    <name type="scientific">Anaerococcus prevotii ACS-065-V-Col13</name>
    <dbReference type="NCBI Taxonomy" id="879305"/>
    <lineage>
        <taxon>Bacteria</taxon>
        <taxon>Bacillati</taxon>
        <taxon>Bacillota</taxon>
        <taxon>Tissierellia</taxon>
        <taxon>Tissierellales</taxon>
        <taxon>Peptoniphilaceae</taxon>
        <taxon>Anaerococcus</taxon>
    </lineage>
</organism>
<sequence>MSNNYLNIELEAFTGPFDLLLKLIEKKKIDIYDINIEEITNSYLNEINKLGDIDNLSEFIYIASILLNIKANRLLPKEDSDDLEEEFISYLLAYKKIKSVEDDFKLLEEEARKIYCKYQEDLSQFEIEEEVTIEKDINILTKEFKKLIKNLEKRNNKPIVRTLKQEDVNEYIEKIRKTLNFTKSLDLRNITSRIKSKNECIATFLALLELVKLREITLEDKGINSFLVVKR</sequence>
<dbReference type="Gene3D" id="6.10.250.2410">
    <property type="match status" value="1"/>
</dbReference>
<dbReference type="Proteomes" id="UP000005286">
    <property type="component" value="Unassembled WGS sequence"/>
</dbReference>
<dbReference type="GO" id="GO:0007059">
    <property type="term" value="P:chromosome segregation"/>
    <property type="evidence" value="ECO:0007669"/>
    <property type="project" value="UniProtKB-KW"/>
</dbReference>
<dbReference type="STRING" id="879305.HMPREF9290_1424"/>
<evidence type="ECO:0000313" key="4">
    <source>
        <dbReference type="Proteomes" id="UP000005286"/>
    </source>
</evidence>
<dbReference type="RefSeq" id="WP_004834203.1">
    <property type="nucleotide sequence ID" value="NZ_AEXM01000012.1"/>
</dbReference>
<comment type="caution">
    <text evidence="3">The sequence shown here is derived from an EMBL/GenBank/DDBJ whole genome shotgun (WGS) entry which is preliminary data.</text>
</comment>
<dbReference type="Pfam" id="PF02616">
    <property type="entry name" value="SMC_ScpA"/>
    <property type="match status" value="1"/>
</dbReference>
<dbReference type="eggNOG" id="COG1354">
    <property type="taxonomic scope" value="Bacteria"/>
</dbReference>
<reference evidence="3 4" key="1">
    <citation type="submission" date="2011-01" db="EMBL/GenBank/DDBJ databases">
        <authorList>
            <person name="Durkin A.S."/>
            <person name="Madupu R."/>
            <person name="Torralba M."/>
            <person name="Gillis M."/>
            <person name="Methe B."/>
            <person name="Sutton G."/>
            <person name="Nelson K.E."/>
        </authorList>
    </citation>
    <scope>NUCLEOTIDE SEQUENCE [LARGE SCALE GENOMIC DNA]</scope>
    <source>
        <strain evidence="3 4">ACS-065-V-Col13</strain>
    </source>
</reference>